<dbReference type="EMBL" id="MNUO01000069">
    <property type="protein sequence ID" value="OIN96993.1"/>
    <property type="molecule type" value="Genomic_DNA"/>
</dbReference>
<feature type="domain" description="Histone deacetylase" evidence="2">
    <location>
        <begin position="18"/>
        <end position="262"/>
    </location>
</feature>
<comment type="similarity">
    <text evidence="1">Belongs to the histone deacetylase family.</text>
</comment>
<reference evidence="3 4" key="1">
    <citation type="journal article" date="2016" name="Environ. Microbiol.">
        <title>Genomic resolution of a cold subsurface aquifer community provides metabolic insights for novel microbes adapted to high CO concentrations.</title>
        <authorList>
            <person name="Probst A.J."/>
            <person name="Castelle C.J."/>
            <person name="Singh A."/>
            <person name="Brown C.T."/>
            <person name="Anantharaman K."/>
            <person name="Sharon I."/>
            <person name="Hug L.A."/>
            <person name="Burstein D."/>
            <person name="Emerson J.B."/>
            <person name="Thomas B.C."/>
            <person name="Banfield J.F."/>
        </authorList>
    </citation>
    <scope>NUCLEOTIDE SEQUENCE [LARGE SCALE GENOMIC DNA]</scope>
    <source>
        <strain evidence="3">CG1_02_38_46</strain>
    </source>
</reference>
<dbReference type="InterPro" id="IPR000286">
    <property type="entry name" value="HDACs"/>
</dbReference>
<accession>A0A1J4SC10</accession>
<evidence type="ECO:0000313" key="4">
    <source>
        <dbReference type="Proteomes" id="UP000182278"/>
    </source>
</evidence>
<dbReference type="Pfam" id="PF00850">
    <property type="entry name" value="Hist_deacetyl"/>
    <property type="match status" value="1"/>
</dbReference>
<dbReference type="PRINTS" id="PR01270">
    <property type="entry name" value="HDASUPER"/>
</dbReference>
<protein>
    <recommendedName>
        <fullName evidence="2">Histone deacetylase domain-containing protein</fullName>
    </recommendedName>
</protein>
<evidence type="ECO:0000256" key="1">
    <source>
        <dbReference type="ARBA" id="ARBA00005947"/>
    </source>
</evidence>
<name>A0A1J4SC10_9BACT</name>
<dbReference type="Proteomes" id="UP000182278">
    <property type="component" value="Unassembled WGS sequence"/>
</dbReference>
<dbReference type="GO" id="GO:0040029">
    <property type="term" value="P:epigenetic regulation of gene expression"/>
    <property type="evidence" value="ECO:0007669"/>
    <property type="project" value="TreeGrafter"/>
</dbReference>
<dbReference type="InterPro" id="IPR037138">
    <property type="entry name" value="His_deacetylse_dom_sf"/>
</dbReference>
<dbReference type="InterPro" id="IPR023696">
    <property type="entry name" value="Ureohydrolase_dom_sf"/>
</dbReference>
<dbReference type="InterPro" id="IPR023801">
    <property type="entry name" value="His_deacetylse_dom"/>
</dbReference>
<dbReference type="CDD" id="cd09992">
    <property type="entry name" value="HDAC_classII"/>
    <property type="match status" value="1"/>
</dbReference>
<dbReference type="PANTHER" id="PTHR10625:SF10">
    <property type="entry name" value="HISTONE DEACETYLASE HDAC1"/>
    <property type="match status" value="1"/>
</dbReference>
<dbReference type="SUPFAM" id="SSF52768">
    <property type="entry name" value="Arginase/deacetylase"/>
    <property type="match status" value="1"/>
</dbReference>
<dbReference type="GO" id="GO:0004407">
    <property type="term" value="F:histone deacetylase activity"/>
    <property type="evidence" value="ECO:0007669"/>
    <property type="project" value="TreeGrafter"/>
</dbReference>
<comment type="caution">
    <text evidence="3">The sequence shown here is derived from an EMBL/GenBank/DDBJ whole genome shotgun (WGS) entry which is preliminary data.</text>
</comment>
<dbReference type="PANTHER" id="PTHR10625">
    <property type="entry name" value="HISTONE DEACETYLASE HDAC1-RELATED"/>
    <property type="match status" value="1"/>
</dbReference>
<dbReference type="STRING" id="1817893.AUJ66_04670"/>
<sequence length="276" mass="30767">MITIVFSEKCLNYREPGHPESPERVQNSYLFLKQKGFELVEPEPCSKEDLLLVHSQQMVESVKNLPGLFEIAKLSAGGAIKACELALKNKISFSLLRPPGHHATKNNVGGFCYFNNIAIAVKKALGESPERSRKIAIIDIDCHHGNGTEDILLGEEKVLYVSLHQNPLYPGTGLKSYKNCLNFPLPAGTSEKRYLEVLDNALVEVKKFNPSLITVSAGFDTYKLDPITNMELEKESYKKIGERIKNLGKPVFSVLEGGYSEDLPECIYEYLQGAMD</sequence>
<dbReference type="Gene3D" id="3.40.800.20">
    <property type="entry name" value="Histone deacetylase domain"/>
    <property type="match status" value="1"/>
</dbReference>
<evidence type="ECO:0000313" key="3">
    <source>
        <dbReference type="EMBL" id="OIN96993.1"/>
    </source>
</evidence>
<dbReference type="AlphaFoldDB" id="A0A1J4SC10"/>
<evidence type="ECO:0000259" key="2">
    <source>
        <dbReference type="Pfam" id="PF00850"/>
    </source>
</evidence>
<proteinExistence type="inferred from homology"/>
<organism evidence="3 4">
    <name type="scientific">Candidatus Desantisbacteria bacterium CG1_02_38_46</name>
    <dbReference type="NCBI Taxonomy" id="1817893"/>
    <lineage>
        <taxon>Bacteria</taxon>
        <taxon>Candidatus Desantisiibacteriota</taxon>
    </lineage>
</organism>
<gene>
    <name evidence="3" type="ORF">AUJ66_04670</name>
</gene>